<dbReference type="InterPro" id="IPR050330">
    <property type="entry name" value="Bact_OuterMem_StrucFunc"/>
</dbReference>
<dbReference type="HOGENOM" id="CLU_016890_14_0_10"/>
<dbReference type="STRING" id="929556.Solca_3351"/>
<sequence>MIKNTFVPSLFVASVIGLSSCVALSKKDYKKLIGERDSLQNALVNCFTHGDSLMAVANKLKGDTSNLGDQLRLSQEQNDQLFKDYSALRNNSSGEIKKLSSDLAAREKNLREVEVILKSREEATNALREKLSKALLGFQESGLTVSVKDGKVYVSLTDKLLFDTGSIVIDSKGKEALDELAKVLKTQMDINILVEGHTDNARVRNLGQIKDNWDLSVLRATSVVRYLTEVQKLEPIKLEAAGRGEFMPITQESTAEAKSKNRRIEIIISPKLDELYNLLQKN</sequence>
<dbReference type="PANTHER" id="PTHR30329:SF21">
    <property type="entry name" value="LIPOPROTEIN YIAD-RELATED"/>
    <property type="match status" value="1"/>
</dbReference>
<dbReference type="InterPro" id="IPR006665">
    <property type="entry name" value="OmpA-like"/>
</dbReference>
<evidence type="ECO:0000313" key="3">
    <source>
        <dbReference type="EMBL" id="AFD08358.1"/>
    </source>
</evidence>
<evidence type="ECO:0000259" key="2">
    <source>
        <dbReference type="PROSITE" id="PS51123"/>
    </source>
</evidence>
<dbReference type="SUPFAM" id="SSF103088">
    <property type="entry name" value="OmpA-like"/>
    <property type="match status" value="1"/>
</dbReference>
<proteinExistence type="predicted"/>
<dbReference type="PANTHER" id="PTHR30329">
    <property type="entry name" value="STATOR ELEMENT OF FLAGELLAR MOTOR COMPLEX"/>
    <property type="match status" value="1"/>
</dbReference>
<dbReference type="eggNOG" id="COG1360">
    <property type="taxonomic scope" value="Bacteria"/>
</dbReference>
<keyword evidence="3" id="KW-0969">Cilium</keyword>
<dbReference type="OrthoDB" id="9815217at2"/>
<dbReference type="CDD" id="cd07185">
    <property type="entry name" value="OmpA_C-like"/>
    <property type="match status" value="1"/>
</dbReference>
<keyword evidence="3" id="KW-0966">Cell projection</keyword>
<dbReference type="KEGG" id="scn:Solca_3351"/>
<accession>H8KX29</accession>
<dbReference type="PROSITE" id="PS51257">
    <property type="entry name" value="PROKAR_LIPOPROTEIN"/>
    <property type="match status" value="1"/>
</dbReference>
<evidence type="ECO:0000313" key="4">
    <source>
        <dbReference type="Proteomes" id="UP000007590"/>
    </source>
</evidence>
<feature type="domain" description="OmpA-like" evidence="2">
    <location>
        <begin position="149"/>
        <end position="272"/>
    </location>
</feature>
<dbReference type="Proteomes" id="UP000007590">
    <property type="component" value="Chromosome"/>
</dbReference>
<keyword evidence="3" id="KW-0282">Flagellum</keyword>
<dbReference type="GO" id="GO:0016020">
    <property type="term" value="C:membrane"/>
    <property type="evidence" value="ECO:0007669"/>
    <property type="project" value="UniProtKB-UniRule"/>
</dbReference>
<reference evidence="3" key="1">
    <citation type="submission" date="2012-02" db="EMBL/GenBank/DDBJ databases">
        <title>The complete genome of Solitalea canadensis DSM 3403.</title>
        <authorList>
            <consortium name="US DOE Joint Genome Institute (JGI-PGF)"/>
            <person name="Lucas S."/>
            <person name="Copeland A."/>
            <person name="Lapidus A."/>
            <person name="Glavina del Rio T."/>
            <person name="Dalin E."/>
            <person name="Tice H."/>
            <person name="Bruce D."/>
            <person name="Goodwin L."/>
            <person name="Pitluck S."/>
            <person name="Peters L."/>
            <person name="Ovchinnikova G."/>
            <person name="Lu M."/>
            <person name="Kyrpides N."/>
            <person name="Mavromatis K."/>
            <person name="Ivanova N."/>
            <person name="Brettin T."/>
            <person name="Detter J.C."/>
            <person name="Han C."/>
            <person name="Larimer F."/>
            <person name="Land M."/>
            <person name="Hauser L."/>
            <person name="Markowitz V."/>
            <person name="Cheng J.-F."/>
            <person name="Hugenholtz P."/>
            <person name="Woyke T."/>
            <person name="Wu D."/>
            <person name="Spring S."/>
            <person name="Schroeder M."/>
            <person name="Kopitz M."/>
            <person name="Brambilla E."/>
            <person name="Klenk H.-P."/>
            <person name="Eisen J.A."/>
        </authorList>
    </citation>
    <scope>NUCLEOTIDE SEQUENCE</scope>
    <source>
        <strain evidence="3">DSM 3403</strain>
    </source>
</reference>
<dbReference type="InterPro" id="IPR036737">
    <property type="entry name" value="OmpA-like_sf"/>
</dbReference>
<dbReference type="Pfam" id="PF00691">
    <property type="entry name" value="OmpA"/>
    <property type="match status" value="1"/>
</dbReference>
<name>H8KX29_SOLCM</name>
<keyword evidence="4" id="KW-1185">Reference proteome</keyword>
<dbReference type="RefSeq" id="WP_014681581.1">
    <property type="nucleotide sequence ID" value="NC_017770.1"/>
</dbReference>
<dbReference type="Gene3D" id="3.30.1330.60">
    <property type="entry name" value="OmpA-like domain"/>
    <property type="match status" value="1"/>
</dbReference>
<dbReference type="EMBL" id="CP003349">
    <property type="protein sequence ID" value="AFD08358.1"/>
    <property type="molecule type" value="Genomic_DNA"/>
</dbReference>
<keyword evidence="1" id="KW-0472">Membrane</keyword>
<protein>
    <submittedName>
        <fullName evidence="3">Flagellar motor protein</fullName>
    </submittedName>
</protein>
<dbReference type="PROSITE" id="PS51123">
    <property type="entry name" value="OMPA_2"/>
    <property type="match status" value="1"/>
</dbReference>
<gene>
    <name evidence="3" type="ordered locus">Solca_3351</name>
</gene>
<dbReference type="AlphaFoldDB" id="H8KX29"/>
<evidence type="ECO:0000256" key="1">
    <source>
        <dbReference type="PROSITE-ProRule" id="PRU00473"/>
    </source>
</evidence>
<organism evidence="3 4">
    <name type="scientific">Solitalea canadensis (strain ATCC 29591 / DSM 3403 / JCM 21819 / LMG 8368 / NBRC 15130 / NCIMB 12057 / USAM 9D)</name>
    <name type="common">Flexibacter canadensis</name>
    <dbReference type="NCBI Taxonomy" id="929556"/>
    <lineage>
        <taxon>Bacteria</taxon>
        <taxon>Pseudomonadati</taxon>
        <taxon>Bacteroidota</taxon>
        <taxon>Sphingobacteriia</taxon>
        <taxon>Sphingobacteriales</taxon>
        <taxon>Sphingobacteriaceae</taxon>
        <taxon>Solitalea</taxon>
    </lineage>
</organism>